<dbReference type="EMBL" id="CCYD01000041">
    <property type="protein sequence ID" value="CEG35347.1"/>
    <property type="molecule type" value="Genomic_DNA"/>
</dbReference>
<sequence>MDSITSKYTFLHGEYLSKGIYSSIARECLIVIYLAAPPEAKFCWRRIQQALGNGQ</sequence>
<proteinExistence type="predicted"/>
<protein>
    <submittedName>
        <fullName evidence="1">Uncharacterized protein</fullName>
    </submittedName>
</protein>
<dbReference type="AlphaFoldDB" id="A0A0N7L3A7"/>
<name>A0A0N7L3A7_PLAHL</name>
<reference evidence="2" key="1">
    <citation type="submission" date="2014-09" db="EMBL/GenBank/DDBJ databases">
        <authorList>
            <person name="Sharma Rahul"/>
            <person name="Thines Marco"/>
        </authorList>
    </citation>
    <scope>NUCLEOTIDE SEQUENCE [LARGE SCALE GENOMIC DNA]</scope>
</reference>
<dbReference type="GeneID" id="36404528"/>
<keyword evidence="2" id="KW-1185">Reference proteome</keyword>
<organism evidence="1 2">
    <name type="scientific">Plasmopara halstedii</name>
    <name type="common">Downy mildew of sunflower</name>
    <dbReference type="NCBI Taxonomy" id="4781"/>
    <lineage>
        <taxon>Eukaryota</taxon>
        <taxon>Sar</taxon>
        <taxon>Stramenopiles</taxon>
        <taxon>Oomycota</taxon>
        <taxon>Peronosporomycetes</taxon>
        <taxon>Peronosporales</taxon>
        <taxon>Peronosporaceae</taxon>
        <taxon>Plasmopara</taxon>
    </lineage>
</organism>
<evidence type="ECO:0000313" key="2">
    <source>
        <dbReference type="Proteomes" id="UP000054928"/>
    </source>
</evidence>
<evidence type="ECO:0000313" key="1">
    <source>
        <dbReference type="EMBL" id="CEG35347.1"/>
    </source>
</evidence>
<dbReference type="Proteomes" id="UP000054928">
    <property type="component" value="Unassembled WGS sequence"/>
</dbReference>
<dbReference type="RefSeq" id="XP_024571716.1">
    <property type="nucleotide sequence ID" value="XM_024723170.1"/>
</dbReference>
<accession>A0A0N7L3A7</accession>